<dbReference type="Gene3D" id="3.40.50.1010">
    <property type="entry name" value="5'-nuclease"/>
    <property type="match status" value="1"/>
</dbReference>
<dbReference type="Pfam" id="PF01850">
    <property type="entry name" value="PIN"/>
    <property type="match status" value="1"/>
</dbReference>
<accession>A0A378PZN8</accession>
<dbReference type="CDD" id="cd18683">
    <property type="entry name" value="PIN_VapC-like"/>
    <property type="match status" value="1"/>
</dbReference>
<dbReference type="SUPFAM" id="SSF88723">
    <property type="entry name" value="PIN domain-like"/>
    <property type="match status" value="1"/>
</dbReference>
<name>A0A378PZN8_MORBO</name>
<reference evidence="2 3" key="1">
    <citation type="submission" date="2018-06" db="EMBL/GenBank/DDBJ databases">
        <authorList>
            <consortium name="Pathogen Informatics"/>
            <person name="Doyle S."/>
        </authorList>
    </citation>
    <scope>NUCLEOTIDE SEQUENCE [LARGE SCALE GENOMIC DNA]</scope>
    <source>
        <strain evidence="2 3">NCTC9426</strain>
    </source>
</reference>
<dbReference type="AlphaFoldDB" id="A0A378PZN8"/>
<dbReference type="InterPro" id="IPR029060">
    <property type="entry name" value="PIN-like_dom_sf"/>
</dbReference>
<organism evidence="2 3">
    <name type="scientific">Moraxella bovis</name>
    <dbReference type="NCBI Taxonomy" id="476"/>
    <lineage>
        <taxon>Bacteria</taxon>
        <taxon>Pseudomonadati</taxon>
        <taxon>Pseudomonadota</taxon>
        <taxon>Gammaproteobacteria</taxon>
        <taxon>Moraxellales</taxon>
        <taxon>Moraxellaceae</taxon>
        <taxon>Moraxella</taxon>
    </lineage>
</organism>
<proteinExistence type="predicted"/>
<dbReference type="Proteomes" id="UP000254133">
    <property type="component" value="Unassembled WGS sequence"/>
</dbReference>
<evidence type="ECO:0000313" key="2">
    <source>
        <dbReference type="EMBL" id="STY94073.1"/>
    </source>
</evidence>
<evidence type="ECO:0000313" key="3">
    <source>
        <dbReference type="Proteomes" id="UP000254133"/>
    </source>
</evidence>
<dbReference type="RefSeq" id="WP_181879615.1">
    <property type="nucleotide sequence ID" value="NZ_UGPZ01000003.1"/>
</dbReference>
<sequence>MSKVGIDTNVLLRYILQDDEQSKIATKFFESLSLEHQGFINNTVIIELIWVLSRTYKQTKSDIAMLLEELFSMPIFVFDNLPLLLKTLEIYKQSKADFSDILIFEFNQLVGCQTAVTFDVKVHKKLGMKFLN</sequence>
<dbReference type="PANTHER" id="PTHR39664:SF2">
    <property type="entry name" value="NUCLEIC ACID-BINDING PROTEIN, CONTAINING PIN DOMAIN-RELATED"/>
    <property type="match status" value="1"/>
</dbReference>
<feature type="domain" description="PIN" evidence="1">
    <location>
        <begin position="6"/>
        <end position="121"/>
    </location>
</feature>
<dbReference type="EMBL" id="UGPZ01000003">
    <property type="protein sequence ID" value="STY94073.1"/>
    <property type="molecule type" value="Genomic_DNA"/>
</dbReference>
<dbReference type="InterPro" id="IPR002716">
    <property type="entry name" value="PIN_dom"/>
</dbReference>
<evidence type="ECO:0000259" key="1">
    <source>
        <dbReference type="Pfam" id="PF01850"/>
    </source>
</evidence>
<gene>
    <name evidence="2" type="ORF">NCTC9426_02809</name>
</gene>
<protein>
    <submittedName>
        <fullName evidence="2">Predicted nucleic acid-binding protein, contains PIN domain</fullName>
    </submittedName>
</protein>
<dbReference type="PANTHER" id="PTHR39664">
    <property type="match status" value="1"/>
</dbReference>